<dbReference type="Proteomes" id="UP001355207">
    <property type="component" value="Chromosome 6"/>
</dbReference>
<dbReference type="AlphaFoldDB" id="A0AAX4JXN5"/>
<dbReference type="InterPro" id="IPR000504">
    <property type="entry name" value="RRM_dom"/>
</dbReference>
<dbReference type="SUPFAM" id="SSF54928">
    <property type="entry name" value="RNA-binding domain, RBD"/>
    <property type="match status" value="1"/>
</dbReference>
<protein>
    <recommendedName>
        <fullName evidence="4">RRM domain-containing protein</fullName>
    </recommendedName>
</protein>
<feature type="domain" description="RRM" evidence="4">
    <location>
        <begin position="557"/>
        <end position="634"/>
    </location>
</feature>
<proteinExistence type="predicted"/>
<dbReference type="Gene3D" id="3.30.70.330">
    <property type="match status" value="1"/>
</dbReference>
<dbReference type="RefSeq" id="XP_066076815.1">
    <property type="nucleotide sequence ID" value="XM_066220718.1"/>
</dbReference>
<dbReference type="PANTHER" id="PTHR48027">
    <property type="entry name" value="HETEROGENEOUS NUCLEAR RIBONUCLEOPROTEIN 87F-RELATED"/>
    <property type="match status" value="1"/>
</dbReference>
<sequence>MPSTPLEAEQENEETIPYTPATTLVTSPSPTSEKQLAPASAQIEQPPAHYHSATPIPKVEVKRESVHRHKESCDTPLLPQQQQLNTKQEKHIPYAPQVEMMGKPFQPVYDEKCHYPHRSEPPPAFAPVAHSAYDIIHTMNPLGVPLQRHPYLTRAVIYVNMFPPDIPEQTLADALAGCLPIRVKIGPAVPSEARLLPDMHYDWMSKTGTIEFTSLPLTERALAILINHTTFAPRGVSFSPYPPPHFLPMPEPPTASRYIRPTRLAKHPSLPPQPQPEDVFRTLFPTPADVYDAIRPWGSIRSVNSYVMEAHDDVKMEGQEQSHAWMARVDFWYEEEAKNFDIGFGKTASLLKGWQIFIHAAMPKPVLPLAPMYHQAPSHISSQTFAPPQLPQTPANAQYLPAYNDTKELKPLQMGMMYLPDAPFPPAPISTDMPHFPVAGYDQMPHTPPAINYIPPWAEHNMFAATGYVPEGYMDGTMVPVTPEMSRRMSRTSMSSLNGRGRTWSLTVGESPDGEFKPTGLVADDGTIIQHGPGQHIRPAPFFGPGSNSVSGLVDYSNVFVKNLDPDINSYYLEEVFGNIGQVVSARVMRDDQGRSRGYGFVSFHTPEQAAYAITTLHNQKLGRSTISVTLHEPRKLRPEKIAERMAEGLPVAFGRQSSTLPRRSMSPVRSDRLERVKHSYEEDVKPRTTSDQIRSLSPHSRQIALAKRISSRVRNYARSHGIADSHIEPAIKTLAQQDLSLIPLLNDKIQLDIRIDEAFSSFKPDLKPSLPTKPVVRPTNEDLVQLREEISKIDPVNLNDIMPILLEMLSPLDWETIWTQQRIAKKYGLAKQMLDKRKTENYEPVKSETDEQEDMKKDNAQFVEPPNNDLVPLEGLTIPSFVTLPATKIILNLECEQSSSLLTQLGIIQPTAKEKSDNAIWVDKVMNKSKVERGVEIASILSRKIDVDTLKRSQKLKVIKSLIDAEDEKALCQLIIYPALLNAKVKAFVEGQAKS</sequence>
<reference evidence="5 6" key="1">
    <citation type="submission" date="2024-01" db="EMBL/GenBank/DDBJ databases">
        <title>Comparative genomics of Cryptococcus and Kwoniella reveals pathogenesis evolution and contrasting modes of karyotype evolution via chromosome fusion or intercentromeric recombination.</title>
        <authorList>
            <person name="Coelho M.A."/>
            <person name="David-Palma M."/>
            <person name="Shea T."/>
            <person name="Bowers K."/>
            <person name="McGinley-Smith S."/>
            <person name="Mohammad A.W."/>
            <person name="Gnirke A."/>
            <person name="Yurkov A.M."/>
            <person name="Nowrousian M."/>
            <person name="Sun S."/>
            <person name="Cuomo C.A."/>
            <person name="Heitman J."/>
        </authorList>
    </citation>
    <scope>NUCLEOTIDE SEQUENCE [LARGE SCALE GENOMIC DNA]</scope>
    <source>
        <strain evidence="5 6">CBS 6074</strain>
    </source>
</reference>
<evidence type="ECO:0000313" key="6">
    <source>
        <dbReference type="Proteomes" id="UP001355207"/>
    </source>
</evidence>
<evidence type="ECO:0000313" key="5">
    <source>
        <dbReference type="EMBL" id="WWC90052.1"/>
    </source>
</evidence>
<keyword evidence="6" id="KW-1185">Reference proteome</keyword>
<dbReference type="EMBL" id="CP144103">
    <property type="protein sequence ID" value="WWC90052.1"/>
    <property type="molecule type" value="Genomic_DNA"/>
</dbReference>
<dbReference type="SMART" id="SM00360">
    <property type="entry name" value="RRM"/>
    <property type="match status" value="1"/>
</dbReference>
<accession>A0AAX4JXN5</accession>
<name>A0AAX4JXN5_9TREE</name>
<evidence type="ECO:0000256" key="2">
    <source>
        <dbReference type="PROSITE-ProRule" id="PRU00176"/>
    </source>
</evidence>
<organism evidence="5 6">
    <name type="scientific">Kwoniella dendrophila CBS 6074</name>
    <dbReference type="NCBI Taxonomy" id="1295534"/>
    <lineage>
        <taxon>Eukaryota</taxon>
        <taxon>Fungi</taxon>
        <taxon>Dikarya</taxon>
        <taxon>Basidiomycota</taxon>
        <taxon>Agaricomycotina</taxon>
        <taxon>Tremellomycetes</taxon>
        <taxon>Tremellales</taxon>
        <taxon>Cryptococcaceae</taxon>
        <taxon>Kwoniella</taxon>
    </lineage>
</organism>
<feature type="compositionally biased region" description="Polar residues" evidence="3">
    <location>
        <begin position="20"/>
        <end position="34"/>
    </location>
</feature>
<dbReference type="GO" id="GO:0003723">
    <property type="term" value="F:RNA binding"/>
    <property type="evidence" value="ECO:0007669"/>
    <property type="project" value="UniProtKB-UniRule"/>
</dbReference>
<evidence type="ECO:0000256" key="3">
    <source>
        <dbReference type="SAM" id="MobiDB-lite"/>
    </source>
</evidence>
<evidence type="ECO:0000256" key="1">
    <source>
        <dbReference type="ARBA" id="ARBA00022884"/>
    </source>
</evidence>
<dbReference type="InterPro" id="IPR052462">
    <property type="entry name" value="SLIRP/GR-RBP-like"/>
</dbReference>
<keyword evidence="1 2" id="KW-0694">RNA-binding</keyword>
<dbReference type="Pfam" id="PF00076">
    <property type="entry name" value="RRM_1"/>
    <property type="match status" value="1"/>
</dbReference>
<dbReference type="GeneID" id="91095654"/>
<dbReference type="PROSITE" id="PS50102">
    <property type="entry name" value="RRM"/>
    <property type="match status" value="1"/>
</dbReference>
<gene>
    <name evidence="5" type="ORF">L201_004984</name>
</gene>
<dbReference type="InterPro" id="IPR012677">
    <property type="entry name" value="Nucleotide-bd_a/b_plait_sf"/>
</dbReference>
<dbReference type="InterPro" id="IPR035979">
    <property type="entry name" value="RBD_domain_sf"/>
</dbReference>
<evidence type="ECO:0000259" key="4">
    <source>
        <dbReference type="PROSITE" id="PS50102"/>
    </source>
</evidence>
<feature type="region of interest" description="Disordered" evidence="3">
    <location>
        <begin position="1"/>
        <end position="86"/>
    </location>
</feature>